<dbReference type="AlphaFoldDB" id="A0AA86SJ29"/>
<name>A0AA86SJ29_9FABA</name>
<dbReference type="Gramene" id="rna-AYBTSS11_LOCUS16756">
    <property type="protein sequence ID" value="CAJ1956613.1"/>
    <property type="gene ID" value="gene-AYBTSS11_LOCUS16756"/>
</dbReference>
<keyword evidence="2" id="KW-1185">Reference proteome</keyword>
<organism evidence="1 2">
    <name type="scientific">Sphenostylis stenocarpa</name>
    <dbReference type="NCBI Taxonomy" id="92480"/>
    <lineage>
        <taxon>Eukaryota</taxon>
        <taxon>Viridiplantae</taxon>
        <taxon>Streptophyta</taxon>
        <taxon>Embryophyta</taxon>
        <taxon>Tracheophyta</taxon>
        <taxon>Spermatophyta</taxon>
        <taxon>Magnoliopsida</taxon>
        <taxon>eudicotyledons</taxon>
        <taxon>Gunneridae</taxon>
        <taxon>Pentapetalae</taxon>
        <taxon>rosids</taxon>
        <taxon>fabids</taxon>
        <taxon>Fabales</taxon>
        <taxon>Fabaceae</taxon>
        <taxon>Papilionoideae</taxon>
        <taxon>50 kb inversion clade</taxon>
        <taxon>NPAAA clade</taxon>
        <taxon>indigoferoid/millettioid clade</taxon>
        <taxon>Phaseoleae</taxon>
        <taxon>Sphenostylis</taxon>
    </lineage>
</organism>
<evidence type="ECO:0000313" key="1">
    <source>
        <dbReference type="EMBL" id="CAJ1956613.1"/>
    </source>
</evidence>
<reference evidence="1" key="1">
    <citation type="submission" date="2023-10" db="EMBL/GenBank/DDBJ databases">
        <authorList>
            <person name="Domelevo Entfellner J.-B."/>
        </authorList>
    </citation>
    <scope>NUCLEOTIDE SEQUENCE</scope>
</reference>
<protein>
    <submittedName>
        <fullName evidence="1">Uncharacterized protein</fullName>
    </submittedName>
</protein>
<dbReference type="Proteomes" id="UP001189624">
    <property type="component" value="Chromosome 5"/>
</dbReference>
<dbReference type="EMBL" id="OY731402">
    <property type="protein sequence ID" value="CAJ1956613.1"/>
    <property type="molecule type" value="Genomic_DNA"/>
</dbReference>
<evidence type="ECO:0000313" key="2">
    <source>
        <dbReference type="Proteomes" id="UP001189624"/>
    </source>
</evidence>
<sequence length="97" mass="10483">MTHNIVTENVNTAEEHNVSLASIAIQKGRTADARHLKWSGDGSTEASLDSDDLDCDWKKSNGDPAPKDLLVAFGESDNRGSYTGFLFLACVIDKVLS</sequence>
<accession>A0AA86SJ29</accession>
<proteinExistence type="predicted"/>
<gene>
    <name evidence="1" type="ORF">AYBTSS11_LOCUS16756</name>
</gene>